<sequence>MEFLYELGLFSAKALVLVVAILVVVIGAIAASQRHKGDKGELSVVDMSQGLKELSNHINEQILPKKAFKALQKKQKAEAKAKDDSEEGESRCFVIDFKAGIDAAEVANLRQEVTAILAVAKAGDQVLVKVESGGGVVHGYGLAASQLARIRDAELELTVAIDKVAASGGYMMACVANRIIAAPFAIVGSIGVVAQLPNFNRLLKKHDIDFEQHTAGDYKRTLTLFGENTDEGRAKFQQEIEQTHELFKGFVNQYRPQLVLDKVATGEHWFGQQALELELVDELTTSDNWLMQKAKELPVFRVEYKQKKSLSERFALAASKGVTQVWSEISTRWPGKS</sequence>
<evidence type="ECO:0000256" key="1">
    <source>
        <dbReference type="ARBA" id="ARBA00004236"/>
    </source>
</evidence>
<reference evidence="13" key="1">
    <citation type="journal article" date="2014" name="Int. J. Syst. Evol. Microbiol.">
        <title>Complete genome sequence of Corynebacterium casei LMG S-19264T (=DSM 44701T), isolated from a smear-ripened cheese.</title>
        <authorList>
            <consortium name="US DOE Joint Genome Institute (JGI-PGF)"/>
            <person name="Walter F."/>
            <person name="Albersmeier A."/>
            <person name="Kalinowski J."/>
            <person name="Ruckert C."/>
        </authorList>
    </citation>
    <scope>NUCLEOTIDE SEQUENCE</scope>
    <source>
        <strain evidence="13">NBRC 101628</strain>
    </source>
</reference>
<evidence type="ECO:0000256" key="3">
    <source>
        <dbReference type="ARBA" id="ARBA00022475"/>
    </source>
</evidence>
<keyword evidence="9 10" id="KW-0472">Membrane</keyword>
<dbReference type="RefSeq" id="WP_095506278.1">
    <property type="nucleotide sequence ID" value="NZ_BSNC01000001.1"/>
</dbReference>
<dbReference type="GO" id="GO:0006508">
    <property type="term" value="P:proteolysis"/>
    <property type="evidence" value="ECO:0007669"/>
    <property type="project" value="UniProtKB-KW"/>
</dbReference>
<evidence type="ECO:0000256" key="5">
    <source>
        <dbReference type="ARBA" id="ARBA00022692"/>
    </source>
</evidence>
<proteinExistence type="inferred from homology"/>
<keyword evidence="4 13" id="KW-0645">Protease</keyword>
<dbReference type="Gene3D" id="3.90.226.10">
    <property type="entry name" value="2-enoyl-CoA Hydratase, Chain A, domain 1"/>
    <property type="match status" value="1"/>
</dbReference>
<keyword evidence="8 10" id="KW-1133">Transmembrane helix</keyword>
<dbReference type="AlphaFoldDB" id="A0AA37VSR8"/>
<dbReference type="SUPFAM" id="SSF52096">
    <property type="entry name" value="ClpP/crotonase"/>
    <property type="match status" value="1"/>
</dbReference>
<dbReference type="Pfam" id="PF01343">
    <property type="entry name" value="Peptidase_S49"/>
    <property type="match status" value="1"/>
</dbReference>
<dbReference type="PANTHER" id="PTHR42987">
    <property type="entry name" value="PEPTIDASE S49"/>
    <property type="match status" value="1"/>
</dbReference>
<evidence type="ECO:0000256" key="2">
    <source>
        <dbReference type="ARBA" id="ARBA00008683"/>
    </source>
</evidence>
<gene>
    <name evidence="13" type="primary">sohB</name>
    <name evidence="13" type="ORF">GCM10007895_02220</name>
</gene>
<evidence type="ECO:0000256" key="9">
    <source>
        <dbReference type="ARBA" id="ARBA00023136"/>
    </source>
</evidence>
<comment type="subcellular location">
    <subcellularLocation>
        <location evidence="1">Cell membrane</location>
    </subcellularLocation>
</comment>
<evidence type="ECO:0000259" key="11">
    <source>
        <dbReference type="Pfam" id="PF01343"/>
    </source>
</evidence>
<evidence type="ECO:0000256" key="4">
    <source>
        <dbReference type="ARBA" id="ARBA00022670"/>
    </source>
</evidence>
<feature type="transmembrane region" description="Helical" evidence="10">
    <location>
        <begin position="12"/>
        <end position="31"/>
    </location>
</feature>
<keyword evidence="14" id="KW-1185">Reference proteome</keyword>
<evidence type="ECO:0000256" key="10">
    <source>
        <dbReference type="SAM" id="Phobius"/>
    </source>
</evidence>
<dbReference type="InterPro" id="IPR029045">
    <property type="entry name" value="ClpP/crotonase-like_dom_sf"/>
</dbReference>
<dbReference type="Gene3D" id="6.20.330.10">
    <property type="match status" value="1"/>
</dbReference>
<name>A0AA37VSR8_9GAMM</name>
<keyword evidence="6" id="KW-0378">Hydrolase</keyword>
<dbReference type="Pfam" id="PF08496">
    <property type="entry name" value="Peptidase_S49_N"/>
    <property type="match status" value="1"/>
</dbReference>
<keyword evidence="5 10" id="KW-0812">Transmembrane</keyword>
<evidence type="ECO:0000313" key="13">
    <source>
        <dbReference type="EMBL" id="GLP94916.1"/>
    </source>
</evidence>
<dbReference type="CDD" id="cd07023">
    <property type="entry name" value="S49_Sppa_N_C"/>
    <property type="match status" value="1"/>
</dbReference>
<dbReference type="Proteomes" id="UP001161422">
    <property type="component" value="Unassembled WGS sequence"/>
</dbReference>
<dbReference type="NCBIfam" id="NF008745">
    <property type="entry name" value="PRK11778.1"/>
    <property type="match status" value="1"/>
</dbReference>
<dbReference type="InterPro" id="IPR002142">
    <property type="entry name" value="Peptidase_S49"/>
</dbReference>
<protein>
    <submittedName>
        <fullName evidence="13">Protease SohB</fullName>
    </submittedName>
</protein>
<organism evidence="13 14">
    <name type="scientific">Paraferrimonas sedimenticola</name>
    <dbReference type="NCBI Taxonomy" id="375674"/>
    <lineage>
        <taxon>Bacteria</taxon>
        <taxon>Pseudomonadati</taxon>
        <taxon>Pseudomonadota</taxon>
        <taxon>Gammaproteobacteria</taxon>
        <taxon>Alteromonadales</taxon>
        <taxon>Ferrimonadaceae</taxon>
        <taxon>Paraferrimonas</taxon>
    </lineage>
</organism>
<dbReference type="GO" id="GO:0004252">
    <property type="term" value="F:serine-type endopeptidase activity"/>
    <property type="evidence" value="ECO:0007669"/>
    <property type="project" value="InterPro"/>
</dbReference>
<comment type="similarity">
    <text evidence="2">Belongs to the peptidase S49 family.</text>
</comment>
<feature type="domain" description="Peptidase S49" evidence="11">
    <location>
        <begin position="151"/>
        <end position="295"/>
    </location>
</feature>
<reference evidence="13" key="2">
    <citation type="submission" date="2023-01" db="EMBL/GenBank/DDBJ databases">
        <title>Draft genome sequence of Paraferrimonas sedimenticola strain NBRC 101628.</title>
        <authorList>
            <person name="Sun Q."/>
            <person name="Mori K."/>
        </authorList>
    </citation>
    <scope>NUCLEOTIDE SEQUENCE</scope>
    <source>
        <strain evidence="13">NBRC 101628</strain>
    </source>
</reference>
<evidence type="ECO:0000256" key="8">
    <source>
        <dbReference type="ARBA" id="ARBA00022989"/>
    </source>
</evidence>
<accession>A0AA37VSR8</accession>
<dbReference type="GO" id="GO:0005886">
    <property type="term" value="C:plasma membrane"/>
    <property type="evidence" value="ECO:0007669"/>
    <property type="project" value="UniProtKB-SubCell"/>
</dbReference>
<dbReference type="InterPro" id="IPR047272">
    <property type="entry name" value="S49_SppA_C"/>
</dbReference>
<evidence type="ECO:0000259" key="12">
    <source>
        <dbReference type="Pfam" id="PF08496"/>
    </source>
</evidence>
<keyword evidence="3" id="KW-1003">Cell membrane</keyword>
<comment type="caution">
    <text evidence="13">The sequence shown here is derived from an EMBL/GenBank/DDBJ whole genome shotgun (WGS) entry which is preliminary data.</text>
</comment>
<evidence type="ECO:0000256" key="7">
    <source>
        <dbReference type="ARBA" id="ARBA00022825"/>
    </source>
</evidence>
<evidence type="ECO:0000313" key="14">
    <source>
        <dbReference type="Proteomes" id="UP001161422"/>
    </source>
</evidence>
<keyword evidence="7" id="KW-0720">Serine protease</keyword>
<feature type="domain" description="Peptidase S49 N-terminal proteobacteria" evidence="12">
    <location>
        <begin position="2"/>
        <end position="147"/>
    </location>
</feature>
<dbReference type="PANTHER" id="PTHR42987:SF4">
    <property type="entry name" value="PROTEASE SOHB-RELATED"/>
    <property type="match status" value="1"/>
</dbReference>
<dbReference type="InterPro" id="IPR013703">
    <property type="entry name" value="Peptidase_S49_N_proteobac"/>
</dbReference>
<dbReference type="EMBL" id="BSNC01000001">
    <property type="protein sequence ID" value="GLP94916.1"/>
    <property type="molecule type" value="Genomic_DNA"/>
</dbReference>
<evidence type="ECO:0000256" key="6">
    <source>
        <dbReference type="ARBA" id="ARBA00022801"/>
    </source>
</evidence>